<sequence>MSRNEICLNFFIKYSEPGSFNFVQMRQVVEYKQKQSRSRYATDFSDRISILSCDFSMIIGKSFAGVI</sequence>
<dbReference type="Proteomes" id="UP000054621">
    <property type="component" value="Unassembled WGS sequence"/>
</dbReference>
<gene>
    <name evidence="1" type="ORF">Lsai_2427</name>
</gene>
<proteinExistence type="predicted"/>
<dbReference type="EMBL" id="LNYV01000036">
    <property type="protein sequence ID" value="KTD54835.1"/>
    <property type="molecule type" value="Genomic_DNA"/>
</dbReference>
<reference evidence="1 2" key="1">
    <citation type="submission" date="2015-11" db="EMBL/GenBank/DDBJ databases">
        <title>Genomic analysis of 38 Legionella species identifies large and diverse effector repertoires.</title>
        <authorList>
            <person name="Burstein D."/>
            <person name="Amaro F."/>
            <person name="Zusman T."/>
            <person name="Lifshitz Z."/>
            <person name="Cohen O."/>
            <person name="Gilbert J.A."/>
            <person name="Pupko T."/>
            <person name="Shuman H.A."/>
            <person name="Segal G."/>
        </authorList>
    </citation>
    <scope>NUCLEOTIDE SEQUENCE [LARGE SCALE GENOMIC DNA]</scope>
    <source>
        <strain evidence="1 2">Mt.St.Helens-4</strain>
    </source>
</reference>
<evidence type="ECO:0000313" key="2">
    <source>
        <dbReference type="Proteomes" id="UP000054621"/>
    </source>
</evidence>
<dbReference type="AlphaFoldDB" id="A0A0W0YE71"/>
<organism evidence="1 2">
    <name type="scientific">Legionella sainthelensi</name>
    <dbReference type="NCBI Taxonomy" id="28087"/>
    <lineage>
        <taxon>Bacteria</taxon>
        <taxon>Pseudomonadati</taxon>
        <taxon>Pseudomonadota</taxon>
        <taxon>Gammaproteobacteria</taxon>
        <taxon>Legionellales</taxon>
        <taxon>Legionellaceae</taxon>
        <taxon>Legionella</taxon>
    </lineage>
</organism>
<dbReference type="PATRIC" id="fig|28087.4.peg.2612"/>
<dbReference type="STRING" id="28087.Lsai_2427"/>
<dbReference type="RefSeq" id="WP_128130958.1">
    <property type="nucleotide sequence ID" value="NZ_CAAAJE010000008.1"/>
</dbReference>
<accession>A0A0W0YE71</accession>
<protein>
    <submittedName>
        <fullName evidence="1">Uncharacterized protein</fullName>
    </submittedName>
</protein>
<evidence type="ECO:0000313" key="1">
    <source>
        <dbReference type="EMBL" id="KTD54835.1"/>
    </source>
</evidence>
<name>A0A0W0YE71_9GAMM</name>
<comment type="caution">
    <text evidence="1">The sequence shown here is derived from an EMBL/GenBank/DDBJ whole genome shotgun (WGS) entry which is preliminary data.</text>
</comment>